<dbReference type="PROSITE" id="PS50837">
    <property type="entry name" value="NACHT"/>
    <property type="match status" value="1"/>
</dbReference>
<dbReference type="InterPro" id="IPR036770">
    <property type="entry name" value="Ankyrin_rpt-contain_sf"/>
</dbReference>
<dbReference type="InterPro" id="IPR055497">
    <property type="entry name" value="DUF7069"/>
</dbReference>
<dbReference type="Pfam" id="PF22939">
    <property type="entry name" value="WHD_GPIID"/>
    <property type="match status" value="1"/>
</dbReference>
<dbReference type="AlphaFoldDB" id="A0AAN4YMU5"/>
<dbReference type="InterPro" id="IPR056884">
    <property type="entry name" value="NPHP3-like_N"/>
</dbReference>
<dbReference type="InterPro" id="IPR054471">
    <property type="entry name" value="GPIID_WHD"/>
</dbReference>
<dbReference type="SUPFAM" id="SSF48403">
    <property type="entry name" value="Ankyrin repeat"/>
    <property type="match status" value="1"/>
</dbReference>
<protein>
    <submittedName>
        <fullName evidence="3">Unnamed protein product</fullName>
    </submittedName>
</protein>
<proteinExistence type="predicted"/>
<dbReference type="EMBL" id="BSYA01000100">
    <property type="protein sequence ID" value="GMG32423.1"/>
    <property type="molecule type" value="Genomic_DNA"/>
</dbReference>
<evidence type="ECO:0000313" key="4">
    <source>
        <dbReference type="Proteomes" id="UP001165205"/>
    </source>
</evidence>
<sequence>MGCFGLRKLVRKKSSLENNNHRVYTVVHRWEAVNPPVHEKEPTKEKALNVVDDAPSEEILARDESLWNRAYQQLDQGLVNRYEDLLAKEREQISELFRKDENNEKHETNRQEDLDIILEDDPSGNEAIRQEDLDITIEDDPSKNEINDKHETNREEDFDFIVENNLEDAPQERTSGIRHEENLRETASSIEDLEKAIQQDAATISNEISGQHLNQVEESIRHNIESTQKLPPLGQRHLEINIEALNIQRQLYEKGLSDDECKCRQLFWLASNDVGSSQESYKSGVPDRLVGTGGWLLEQPHLHQWLENDKGLLVVSADSGCGKSVLAKHLIDNVLPESCPSATICYFFFKDQVQNTQKQALCALLHQLFTSKPALIKLAMKSFSENGDNLVDMLPALWDILARVLKDPGMGRTVFVLDALDECKESELTDLADKIKSIQKDAEISTRFLLTSRAYGNIMWEFRELNDESPHIHIPGESQSDKFTQEVDIVIKHRVGLLARKKHLNATIQSHLEERLMQMDHRTYLWVQLVFDYLEKHSFRKVKDGIDDISNLSDQLPTSVNDAYVKALSKSEDIHMARKAFGVVLAATRPLTLTEMNIALHLDLERDELQLESDKDFQVSLRKLCGSLLTVNEKKVVFVHQTAREFLVQENGFSLGSQRSPIDMKEAHRVLAVSCITYINKFMPRVVQTHPADSTSLDLNRAFSNYSAKNWLHHLEAAGLRDGEGLEPYLARICDPKSDAYASWSALTYLVENLPVNKHDERNALWMAASFMKILLEVAPVERNTLDKGGASPLLHAMEIAIQDNDHSVVQLLLDSGSTAMKQHYGAALRFCCGPKIPPSVELLVKAGAVDGMGYNI</sequence>
<keyword evidence="1" id="KW-0677">Repeat</keyword>
<dbReference type="InterPro" id="IPR007111">
    <property type="entry name" value="NACHT_NTPase"/>
</dbReference>
<evidence type="ECO:0000259" key="2">
    <source>
        <dbReference type="PROSITE" id="PS50837"/>
    </source>
</evidence>
<gene>
    <name evidence="3" type="ORF">Aory04_000815700</name>
</gene>
<feature type="domain" description="NACHT" evidence="2">
    <location>
        <begin position="311"/>
        <end position="453"/>
    </location>
</feature>
<organism evidence="3 4">
    <name type="scientific">Aspergillus oryzae</name>
    <name type="common">Yellow koji mold</name>
    <dbReference type="NCBI Taxonomy" id="5062"/>
    <lineage>
        <taxon>Eukaryota</taxon>
        <taxon>Fungi</taxon>
        <taxon>Dikarya</taxon>
        <taxon>Ascomycota</taxon>
        <taxon>Pezizomycotina</taxon>
        <taxon>Eurotiomycetes</taxon>
        <taxon>Eurotiomycetidae</taxon>
        <taxon>Eurotiales</taxon>
        <taxon>Aspergillaceae</taxon>
        <taxon>Aspergillus</taxon>
        <taxon>Aspergillus subgen. Circumdati</taxon>
    </lineage>
</organism>
<comment type="caution">
    <text evidence="3">The sequence shown here is derived from an EMBL/GenBank/DDBJ whole genome shotgun (WGS) entry which is preliminary data.</text>
</comment>
<reference evidence="3" key="1">
    <citation type="submission" date="2023-04" db="EMBL/GenBank/DDBJ databases">
        <title>Aspergillus oryzae NBRC 4228.</title>
        <authorList>
            <person name="Ichikawa N."/>
            <person name="Sato H."/>
            <person name="Tonouchi N."/>
        </authorList>
    </citation>
    <scope>NUCLEOTIDE SEQUENCE</scope>
    <source>
        <strain evidence="3">NBRC 4228</strain>
    </source>
</reference>
<evidence type="ECO:0000256" key="1">
    <source>
        <dbReference type="ARBA" id="ARBA00022737"/>
    </source>
</evidence>
<dbReference type="PANTHER" id="PTHR10039:SF5">
    <property type="entry name" value="NACHT DOMAIN-CONTAINING PROTEIN"/>
    <property type="match status" value="1"/>
</dbReference>
<dbReference type="SUPFAM" id="SSF52540">
    <property type="entry name" value="P-loop containing nucleoside triphosphate hydrolases"/>
    <property type="match status" value="1"/>
</dbReference>
<dbReference type="InterPro" id="IPR027417">
    <property type="entry name" value="P-loop_NTPase"/>
</dbReference>
<dbReference type="Pfam" id="PF24883">
    <property type="entry name" value="NPHP3_N"/>
    <property type="match status" value="1"/>
</dbReference>
<dbReference type="Pfam" id="PF23239">
    <property type="entry name" value="DUF7069"/>
    <property type="match status" value="1"/>
</dbReference>
<evidence type="ECO:0000313" key="3">
    <source>
        <dbReference type="EMBL" id="GMG32423.1"/>
    </source>
</evidence>
<accession>A0AAN4YMU5</accession>
<dbReference type="Gene3D" id="3.40.50.300">
    <property type="entry name" value="P-loop containing nucleotide triphosphate hydrolases"/>
    <property type="match status" value="1"/>
</dbReference>
<dbReference type="PANTHER" id="PTHR10039">
    <property type="entry name" value="AMELOGENIN"/>
    <property type="match status" value="1"/>
</dbReference>
<dbReference type="Proteomes" id="UP001165205">
    <property type="component" value="Unassembled WGS sequence"/>
</dbReference>
<name>A0AAN4YMU5_ASPOZ</name>